<dbReference type="Proteomes" id="UP001162029">
    <property type="component" value="Unassembled WGS sequence"/>
</dbReference>
<organism evidence="2 3">
    <name type="scientific">Peronospora destructor</name>
    <dbReference type="NCBI Taxonomy" id="86335"/>
    <lineage>
        <taxon>Eukaryota</taxon>
        <taxon>Sar</taxon>
        <taxon>Stramenopiles</taxon>
        <taxon>Oomycota</taxon>
        <taxon>Peronosporomycetes</taxon>
        <taxon>Peronosporales</taxon>
        <taxon>Peronosporaceae</taxon>
        <taxon>Peronospora</taxon>
    </lineage>
</organism>
<name>A0AAV0VBP5_9STRA</name>
<evidence type="ECO:0000256" key="1">
    <source>
        <dbReference type="SAM" id="MobiDB-lite"/>
    </source>
</evidence>
<reference evidence="2" key="1">
    <citation type="submission" date="2022-12" db="EMBL/GenBank/DDBJ databases">
        <authorList>
            <person name="Webb A."/>
        </authorList>
    </citation>
    <scope>NUCLEOTIDE SEQUENCE</scope>
    <source>
        <strain evidence="2">Pd1</strain>
    </source>
</reference>
<evidence type="ECO:0000313" key="2">
    <source>
        <dbReference type="EMBL" id="CAI5746501.1"/>
    </source>
</evidence>
<comment type="caution">
    <text evidence="2">The sequence shown here is derived from an EMBL/GenBank/DDBJ whole genome shotgun (WGS) entry which is preliminary data.</text>
</comment>
<dbReference type="EMBL" id="CANTFM010002592">
    <property type="protein sequence ID" value="CAI5746501.1"/>
    <property type="molecule type" value="Genomic_DNA"/>
</dbReference>
<feature type="compositionally biased region" description="Low complexity" evidence="1">
    <location>
        <begin position="22"/>
        <end position="33"/>
    </location>
</feature>
<accession>A0AAV0VBP5</accession>
<proteinExistence type="predicted"/>
<evidence type="ECO:0000313" key="3">
    <source>
        <dbReference type="Proteomes" id="UP001162029"/>
    </source>
</evidence>
<protein>
    <submittedName>
        <fullName evidence="2">Uncharacterized protein</fullName>
    </submittedName>
</protein>
<keyword evidence="3" id="KW-1185">Reference proteome</keyword>
<feature type="region of interest" description="Disordered" evidence="1">
    <location>
        <begin position="19"/>
        <end position="45"/>
    </location>
</feature>
<gene>
    <name evidence="2" type="ORF">PDE001_LOCUS11486</name>
</gene>
<sequence>MERVVEALKRLETRMDTMEKASVSVSNGSPVSPRMQHAQPGRRANGRNVAQAGFAGSEFRRAIDGGSALGRTPMQIDELSGMGPFGAGSCYRRAEARVNQGAAEAQAALQAQVAAQAHHQPAPPPTPYADPGCLLGLGGQSVPNARDSKLMIGKFNGVEQYKGLGTGFRQWALLFLEAIEVAELGCGYQWTERVKANKLQQHLEGKALQYYQAHIEGWWMRNQSIAYLLEQLWLAFKLNTSHHQAVHLYGAKKDSSRSWTEHLLYLTALMHSSETSEKLVLESVVKYVAPHTKVAIMGRYDPGRADYLHHAQELVAWAQEIEDDDRPIRNHAKGVVNAPECKSKKKKKQRQCRRKNSLGACSAWECCGLGSLDLGQRCK</sequence>
<dbReference type="AlphaFoldDB" id="A0AAV0VBP5"/>